<protein>
    <recommendedName>
        <fullName evidence="3">PH domain-containing protein</fullName>
    </recommendedName>
</protein>
<gene>
    <name evidence="1" type="ORF">GA0070607_2227</name>
</gene>
<dbReference type="AlphaFoldDB" id="A0A1C4VJE9"/>
<dbReference type="EMBL" id="LT607412">
    <property type="protein sequence ID" value="SCE84134.1"/>
    <property type="molecule type" value="Genomic_DNA"/>
</dbReference>
<evidence type="ECO:0000313" key="2">
    <source>
        <dbReference type="Proteomes" id="UP000198243"/>
    </source>
</evidence>
<evidence type="ECO:0000313" key="1">
    <source>
        <dbReference type="EMBL" id="SCE84134.1"/>
    </source>
</evidence>
<organism evidence="1 2">
    <name type="scientific">Micromonospora coriariae</name>
    <dbReference type="NCBI Taxonomy" id="285665"/>
    <lineage>
        <taxon>Bacteria</taxon>
        <taxon>Bacillati</taxon>
        <taxon>Actinomycetota</taxon>
        <taxon>Actinomycetes</taxon>
        <taxon>Micromonosporales</taxon>
        <taxon>Micromonosporaceae</taxon>
        <taxon>Micromonospora</taxon>
    </lineage>
</organism>
<sequence>MAHISYQERLTQLVEPGERVLAVAKTDIAHGVRPPDPPAAKQSESSGAGVDVGAVLLNLISPLLSFPAGDRIVDRITHGVAGRGAPGSFASTLQHSRRPVPPALTLHDTVLAVTDRRLLVCASGPMKLWSSRADDERAVAGTRIVWSAPRAAVADARVGWHRLNPKRLRVEFTDGSWLAFTVPIAEPGKPLREIASALSGR</sequence>
<dbReference type="Proteomes" id="UP000198243">
    <property type="component" value="Chromosome I"/>
</dbReference>
<dbReference type="RefSeq" id="WP_089018116.1">
    <property type="nucleotide sequence ID" value="NZ_LT607412.1"/>
</dbReference>
<proteinExistence type="predicted"/>
<name>A0A1C4VJE9_9ACTN</name>
<reference evidence="2" key="1">
    <citation type="submission" date="2016-06" db="EMBL/GenBank/DDBJ databases">
        <authorList>
            <person name="Varghese N."/>
            <person name="Submissions Spin"/>
        </authorList>
    </citation>
    <scope>NUCLEOTIDE SEQUENCE [LARGE SCALE GENOMIC DNA]</scope>
    <source>
        <strain evidence="2">DSM 44875</strain>
    </source>
</reference>
<evidence type="ECO:0008006" key="3">
    <source>
        <dbReference type="Google" id="ProtNLM"/>
    </source>
</evidence>
<keyword evidence="2" id="KW-1185">Reference proteome</keyword>
<accession>A0A1C4VJE9</accession>
<dbReference type="OrthoDB" id="3375805at2"/>